<evidence type="ECO:0000313" key="2">
    <source>
        <dbReference type="EMBL" id="KAK2662891.1"/>
    </source>
</evidence>
<keyword evidence="3" id="KW-1185">Reference proteome</keyword>
<accession>A0AAE0CTJ0</accession>
<reference evidence="2" key="1">
    <citation type="journal article" date="2023" name="Plant J.">
        <title>Genome sequences and population genomics provide insights into the demographic history, inbreeding, and mutation load of two 'living fossil' tree species of Dipteronia.</title>
        <authorList>
            <person name="Feng Y."/>
            <person name="Comes H.P."/>
            <person name="Chen J."/>
            <person name="Zhu S."/>
            <person name="Lu R."/>
            <person name="Zhang X."/>
            <person name="Li P."/>
            <person name="Qiu J."/>
            <person name="Olsen K.M."/>
            <person name="Qiu Y."/>
        </authorList>
    </citation>
    <scope>NUCLEOTIDE SEQUENCE</scope>
    <source>
        <strain evidence="2">KIB01</strain>
    </source>
</reference>
<organism evidence="2 3">
    <name type="scientific">Dipteronia dyeriana</name>
    <dbReference type="NCBI Taxonomy" id="168575"/>
    <lineage>
        <taxon>Eukaryota</taxon>
        <taxon>Viridiplantae</taxon>
        <taxon>Streptophyta</taxon>
        <taxon>Embryophyta</taxon>
        <taxon>Tracheophyta</taxon>
        <taxon>Spermatophyta</taxon>
        <taxon>Magnoliopsida</taxon>
        <taxon>eudicotyledons</taxon>
        <taxon>Gunneridae</taxon>
        <taxon>Pentapetalae</taxon>
        <taxon>rosids</taxon>
        <taxon>malvids</taxon>
        <taxon>Sapindales</taxon>
        <taxon>Sapindaceae</taxon>
        <taxon>Hippocastanoideae</taxon>
        <taxon>Acereae</taxon>
        <taxon>Dipteronia</taxon>
    </lineage>
</organism>
<dbReference type="Proteomes" id="UP001280121">
    <property type="component" value="Unassembled WGS sequence"/>
</dbReference>
<dbReference type="Pfam" id="PF00078">
    <property type="entry name" value="RVT_1"/>
    <property type="match status" value="1"/>
</dbReference>
<comment type="caution">
    <text evidence="2">The sequence shown here is derived from an EMBL/GenBank/DDBJ whole genome shotgun (WGS) entry which is preliminary data.</text>
</comment>
<dbReference type="PANTHER" id="PTHR19446">
    <property type="entry name" value="REVERSE TRANSCRIPTASES"/>
    <property type="match status" value="1"/>
</dbReference>
<dbReference type="CDD" id="cd01650">
    <property type="entry name" value="RT_nLTR_like"/>
    <property type="match status" value="1"/>
</dbReference>
<dbReference type="EMBL" id="JANJYI010000001">
    <property type="protein sequence ID" value="KAK2662891.1"/>
    <property type="molecule type" value="Genomic_DNA"/>
</dbReference>
<evidence type="ECO:0000313" key="3">
    <source>
        <dbReference type="Proteomes" id="UP001280121"/>
    </source>
</evidence>
<dbReference type="AlphaFoldDB" id="A0AAE0CTJ0"/>
<dbReference type="SUPFAM" id="SSF56672">
    <property type="entry name" value="DNA/RNA polymerases"/>
    <property type="match status" value="1"/>
</dbReference>
<proteinExistence type="predicted"/>
<evidence type="ECO:0000259" key="1">
    <source>
        <dbReference type="Pfam" id="PF00078"/>
    </source>
</evidence>
<dbReference type="InterPro" id="IPR043502">
    <property type="entry name" value="DNA/RNA_pol_sf"/>
</dbReference>
<feature type="domain" description="Reverse transcriptase" evidence="1">
    <location>
        <begin position="32"/>
        <end position="116"/>
    </location>
</feature>
<sequence>MNFLHGFYQDSLVIKDLNCTFIALIPKCLTSLKDYRPISLASSLYKVLAKVLSNRVKRVMLSVIGPTQMAFIKGHQIVDNFDMVEEVIHYWKKDEKGGLLVKLDFEKAFNSVDHDFFVGSFSKDWFWLEMARLDKMVYCLSYFVYPG</sequence>
<dbReference type="InterPro" id="IPR000477">
    <property type="entry name" value="RT_dom"/>
</dbReference>
<name>A0AAE0CTJ0_9ROSI</name>
<protein>
    <recommendedName>
        <fullName evidence="1">Reverse transcriptase domain-containing protein</fullName>
    </recommendedName>
</protein>
<gene>
    <name evidence="2" type="ORF">Ddye_001465</name>
</gene>